<dbReference type="PROSITE" id="PS01031">
    <property type="entry name" value="SHSP"/>
    <property type="match status" value="1"/>
</dbReference>
<keyword evidence="5" id="KW-1185">Reference proteome</keyword>
<dbReference type="InterPro" id="IPR008978">
    <property type="entry name" value="HSP20-like_chaperone"/>
</dbReference>
<dbReference type="CDD" id="cd06464">
    <property type="entry name" value="ACD_sHsps-like"/>
    <property type="match status" value="1"/>
</dbReference>
<protein>
    <submittedName>
        <fullName evidence="4">Hsp20/alpha crystallin family protein</fullName>
    </submittedName>
</protein>
<accession>A0A842HG17</accession>
<dbReference type="Proteomes" id="UP000546464">
    <property type="component" value="Unassembled WGS sequence"/>
</dbReference>
<comment type="similarity">
    <text evidence="1 2">Belongs to the small heat shock protein (HSP20) family.</text>
</comment>
<dbReference type="AlphaFoldDB" id="A0A842HG17"/>
<dbReference type="InterPro" id="IPR031107">
    <property type="entry name" value="Small_HSP"/>
</dbReference>
<name>A0A842HG17_9BACT</name>
<dbReference type="InterPro" id="IPR002068">
    <property type="entry name" value="A-crystallin/Hsp20_dom"/>
</dbReference>
<evidence type="ECO:0000256" key="1">
    <source>
        <dbReference type="PROSITE-ProRule" id="PRU00285"/>
    </source>
</evidence>
<organism evidence="4 5">
    <name type="scientific">Ruficoccus amylovorans</name>
    <dbReference type="NCBI Taxonomy" id="1804625"/>
    <lineage>
        <taxon>Bacteria</taxon>
        <taxon>Pseudomonadati</taxon>
        <taxon>Verrucomicrobiota</taxon>
        <taxon>Opitutia</taxon>
        <taxon>Puniceicoccales</taxon>
        <taxon>Cerasicoccaceae</taxon>
        <taxon>Ruficoccus</taxon>
    </lineage>
</organism>
<feature type="domain" description="SHSP" evidence="3">
    <location>
        <begin position="36"/>
        <end position="139"/>
    </location>
</feature>
<dbReference type="RefSeq" id="WP_185675557.1">
    <property type="nucleotide sequence ID" value="NZ_JACHVB010000025.1"/>
</dbReference>
<dbReference type="PANTHER" id="PTHR11527">
    <property type="entry name" value="HEAT-SHOCK PROTEIN 20 FAMILY MEMBER"/>
    <property type="match status" value="1"/>
</dbReference>
<evidence type="ECO:0000256" key="2">
    <source>
        <dbReference type="RuleBase" id="RU003616"/>
    </source>
</evidence>
<evidence type="ECO:0000313" key="4">
    <source>
        <dbReference type="EMBL" id="MBC2594576.1"/>
    </source>
</evidence>
<gene>
    <name evidence="4" type="ORF">H5P28_09925</name>
</gene>
<dbReference type="Gene3D" id="2.60.40.790">
    <property type="match status" value="1"/>
</dbReference>
<reference evidence="4 5" key="1">
    <citation type="submission" date="2020-07" db="EMBL/GenBank/DDBJ databases">
        <authorList>
            <person name="Feng X."/>
        </authorList>
    </citation>
    <scope>NUCLEOTIDE SEQUENCE [LARGE SCALE GENOMIC DNA]</scope>
    <source>
        <strain evidence="4 5">JCM31066</strain>
    </source>
</reference>
<evidence type="ECO:0000259" key="3">
    <source>
        <dbReference type="PROSITE" id="PS01031"/>
    </source>
</evidence>
<proteinExistence type="inferred from homology"/>
<dbReference type="EMBL" id="JACHVB010000025">
    <property type="protein sequence ID" value="MBC2594576.1"/>
    <property type="molecule type" value="Genomic_DNA"/>
</dbReference>
<sequence>MNFITRYNPFNEALREFDRLFDLSAPRTGLWGRMLESGPFSNAPATDFYEDADNYYVKAELPGVKKGDVKLEFDKSTLTLSAARTQKQGESEQSFAFNRTVRVPDGVNGEAVKAAFEDGILTVTLPKAEQAKPRQIDVH</sequence>
<dbReference type="Pfam" id="PF00011">
    <property type="entry name" value="HSP20"/>
    <property type="match status" value="1"/>
</dbReference>
<evidence type="ECO:0000313" key="5">
    <source>
        <dbReference type="Proteomes" id="UP000546464"/>
    </source>
</evidence>
<comment type="caution">
    <text evidence="4">The sequence shown here is derived from an EMBL/GenBank/DDBJ whole genome shotgun (WGS) entry which is preliminary data.</text>
</comment>
<dbReference type="SUPFAM" id="SSF49764">
    <property type="entry name" value="HSP20-like chaperones"/>
    <property type="match status" value="1"/>
</dbReference>